<dbReference type="PROSITE" id="PS51932">
    <property type="entry name" value="BMV"/>
    <property type="match status" value="1"/>
</dbReference>
<dbReference type="GeneID" id="61222403"/>
<evidence type="ECO:0000313" key="5">
    <source>
        <dbReference type="Proteomes" id="UP000250080"/>
    </source>
</evidence>
<dbReference type="Gene3D" id="2.40.50.220">
    <property type="entry name" value="EutN/Ccml"/>
    <property type="match status" value="1"/>
</dbReference>
<evidence type="ECO:0000313" key="4">
    <source>
        <dbReference type="EMBL" id="SCQ79173.1"/>
    </source>
</evidence>
<dbReference type="InterPro" id="IPR004992">
    <property type="entry name" value="EutN_CcmL"/>
</dbReference>
<dbReference type="Pfam" id="PF03319">
    <property type="entry name" value="EutN_CcmL"/>
    <property type="match status" value="1"/>
</dbReference>
<comment type="subcellular location">
    <subcellularLocation>
        <location evidence="1">Carboxysome</location>
    </subcellularLocation>
</comment>
<organism evidence="4 5">
    <name type="scientific">Propionibacterium freudenreichii</name>
    <dbReference type="NCBI Taxonomy" id="1744"/>
    <lineage>
        <taxon>Bacteria</taxon>
        <taxon>Bacillati</taxon>
        <taxon>Actinomycetota</taxon>
        <taxon>Actinomycetes</taxon>
        <taxon>Propionibacteriales</taxon>
        <taxon>Propionibacteriaceae</taxon>
        <taxon>Propionibacterium</taxon>
    </lineage>
</organism>
<keyword evidence="3" id="KW-1283">Bacterial microcompartment</keyword>
<dbReference type="AlphaFoldDB" id="A0A0A8QWK5"/>
<evidence type="ECO:0000256" key="1">
    <source>
        <dbReference type="ARBA" id="ARBA00023587"/>
    </source>
</evidence>
<evidence type="ECO:0000256" key="2">
    <source>
        <dbReference type="ARBA" id="ARBA00023669"/>
    </source>
</evidence>
<dbReference type="InterPro" id="IPR036677">
    <property type="entry name" value="EutN_CcmL_sf"/>
</dbReference>
<protein>
    <submittedName>
        <fullName evidence="4">Propanediol utilization protein PduN</fullName>
    </submittedName>
</protein>
<dbReference type="SUPFAM" id="SSF159133">
    <property type="entry name" value="EutN/CcmL-like"/>
    <property type="match status" value="1"/>
</dbReference>
<dbReference type="OrthoDB" id="196195at2"/>
<dbReference type="CDD" id="cd01614">
    <property type="entry name" value="EutN_CcmL"/>
    <property type="match status" value="1"/>
</dbReference>
<accession>A0A0A8QWK5</accession>
<dbReference type="Proteomes" id="UP000250080">
    <property type="component" value="Chromosome I"/>
</dbReference>
<sequence length="90" mass="9396">MFLAKVRGTVVSTSKDERLVGFKLMLIEQIGLQQEPVGRPEIAVDTVGAGTGSIVIVTKGSSARFAADRKDAPIDSTIVGIVDTVEIGPA</sequence>
<name>A0A0A8QWK5_9ACTN</name>
<dbReference type="EMBL" id="LT618793">
    <property type="protein sequence ID" value="SCQ79173.1"/>
    <property type="molecule type" value="Genomic_DNA"/>
</dbReference>
<reference evidence="4 5" key="1">
    <citation type="submission" date="2016-09" db="EMBL/GenBank/DDBJ databases">
        <authorList>
            <person name="Laine KS P."/>
        </authorList>
    </citation>
    <scope>NUCLEOTIDE SEQUENCE [LARGE SCALE GENOMIC DNA]</scope>
    <source>
        <strain evidence="4">PFRJS-23</strain>
    </source>
</reference>
<dbReference type="PANTHER" id="PTHR36539:SF1">
    <property type="entry name" value="BACTERIAL MICROCOMPARTMENT SHELL VERTEX PROTEIN EUTN"/>
    <property type="match status" value="1"/>
</dbReference>
<gene>
    <name evidence="4" type="ORF">PFR_JS23_1316</name>
</gene>
<dbReference type="GO" id="GO:0031470">
    <property type="term" value="C:carboxysome"/>
    <property type="evidence" value="ECO:0007669"/>
    <property type="project" value="UniProtKB-SubCell"/>
</dbReference>
<dbReference type="PANTHER" id="PTHR36539">
    <property type="entry name" value="ETHANOLAMINE UTILIZATION PROTEIN EUTN"/>
    <property type="match status" value="1"/>
</dbReference>
<proteinExistence type="predicted"/>
<evidence type="ECO:0000256" key="3">
    <source>
        <dbReference type="ARBA" id="ARBA00024446"/>
    </source>
</evidence>
<dbReference type="RefSeq" id="WP_013160819.1">
    <property type="nucleotide sequence ID" value="NZ_CCYN01000005.1"/>
</dbReference>
<dbReference type="OMA" id="GAGINEW"/>
<keyword evidence="2" id="KW-1282">Carboxysome</keyword>